<name>A0ABV4URP2_9MICC</name>
<sequence>TIRVGGWILTPDPDAATRNPGTRLEHAEALRRFAQARTLNAITDLHDHAQRTMPRHLADLKADPGMGISARTGTLVTRLGTEAAVEEISLVFGIAPHTAAHALHRAETLATDLPEVLRALTEGTLGAAHAEVIADQAGRITARPVPAPDTPDPAATEAWERAVAAEERAAQTARTELGRRLLDYAPGRNPAAVRAKARRLLEGYDPASFTRRTKEALENRYFRL</sequence>
<organism evidence="1 2">
    <name type="scientific">Arthrobacter halodurans</name>
    <dbReference type="NCBI Taxonomy" id="516699"/>
    <lineage>
        <taxon>Bacteria</taxon>
        <taxon>Bacillati</taxon>
        <taxon>Actinomycetota</taxon>
        <taxon>Actinomycetes</taxon>
        <taxon>Micrococcales</taxon>
        <taxon>Micrococcaceae</taxon>
        <taxon>Arthrobacter</taxon>
    </lineage>
</organism>
<dbReference type="Proteomes" id="UP001575652">
    <property type="component" value="Unassembled WGS sequence"/>
</dbReference>
<feature type="non-terminal residue" evidence="1">
    <location>
        <position position="224"/>
    </location>
</feature>
<dbReference type="EMBL" id="JBHDLJ010000027">
    <property type="protein sequence ID" value="MFB0836344.1"/>
    <property type="molecule type" value="Genomic_DNA"/>
</dbReference>
<evidence type="ECO:0008006" key="3">
    <source>
        <dbReference type="Google" id="ProtNLM"/>
    </source>
</evidence>
<evidence type="ECO:0000313" key="2">
    <source>
        <dbReference type="Proteomes" id="UP001575652"/>
    </source>
</evidence>
<accession>A0ABV4URP2</accession>
<reference evidence="1 2" key="1">
    <citation type="submission" date="2024-09" db="EMBL/GenBank/DDBJ databases">
        <authorList>
            <person name="Salinas-Garcia M.A."/>
            <person name="Prieme A."/>
        </authorList>
    </citation>
    <scope>NUCLEOTIDE SEQUENCE [LARGE SCALE GENOMIC DNA]</scope>
    <source>
        <strain evidence="1 2">DSM 21081</strain>
    </source>
</reference>
<gene>
    <name evidence="1" type="ORF">ACETWP_17280</name>
</gene>
<evidence type="ECO:0000313" key="1">
    <source>
        <dbReference type="EMBL" id="MFB0836344.1"/>
    </source>
</evidence>
<comment type="caution">
    <text evidence="1">The sequence shown here is derived from an EMBL/GenBank/DDBJ whole genome shotgun (WGS) entry which is preliminary data.</text>
</comment>
<protein>
    <recommendedName>
        <fullName evidence="3">DUF222 domain-containing protein</fullName>
    </recommendedName>
</protein>
<feature type="non-terminal residue" evidence="1">
    <location>
        <position position="1"/>
    </location>
</feature>
<proteinExistence type="predicted"/>
<keyword evidence="2" id="KW-1185">Reference proteome</keyword>
<dbReference type="RefSeq" id="WP_373973530.1">
    <property type="nucleotide sequence ID" value="NZ_JBHDLJ010000027.1"/>
</dbReference>